<dbReference type="Gene3D" id="2.60.120.200">
    <property type="match status" value="1"/>
</dbReference>
<dbReference type="OrthoDB" id="3333873at2"/>
<feature type="domain" description="Cadherin" evidence="3">
    <location>
        <begin position="687"/>
        <end position="771"/>
    </location>
</feature>
<keyword evidence="1" id="KW-0732">Signal</keyword>
<dbReference type="PANTHER" id="PTHR36453:SF1">
    <property type="entry name" value="RIGHT HANDED BETA HELIX DOMAIN-CONTAINING PROTEIN"/>
    <property type="match status" value="1"/>
</dbReference>
<dbReference type="SUPFAM" id="SSF51126">
    <property type="entry name" value="Pectin lyase-like"/>
    <property type="match status" value="2"/>
</dbReference>
<keyword evidence="5" id="KW-1185">Reference proteome</keyword>
<dbReference type="InterPro" id="IPR001791">
    <property type="entry name" value="Laminin_G"/>
</dbReference>
<evidence type="ECO:0000313" key="4">
    <source>
        <dbReference type="EMBL" id="SHF44076.1"/>
    </source>
</evidence>
<dbReference type="SMART" id="SM00112">
    <property type="entry name" value="CA"/>
    <property type="match status" value="1"/>
</dbReference>
<dbReference type="SUPFAM" id="SSF49899">
    <property type="entry name" value="Concanavalin A-like lectins/glucanases"/>
    <property type="match status" value="1"/>
</dbReference>
<proteinExistence type="predicted"/>
<dbReference type="GO" id="GO:0004553">
    <property type="term" value="F:hydrolase activity, hydrolyzing O-glycosyl compounds"/>
    <property type="evidence" value="ECO:0007669"/>
    <property type="project" value="UniProtKB-ARBA"/>
</dbReference>
<dbReference type="InterPro" id="IPR002126">
    <property type="entry name" value="Cadherin-like_dom"/>
</dbReference>
<dbReference type="InterPro" id="IPR013320">
    <property type="entry name" value="ConA-like_dom_sf"/>
</dbReference>
<dbReference type="PANTHER" id="PTHR36453">
    <property type="entry name" value="SECRETED PROTEIN-RELATED"/>
    <property type="match status" value="1"/>
</dbReference>
<dbReference type="Gene3D" id="2.60.40.60">
    <property type="entry name" value="Cadherins"/>
    <property type="match status" value="1"/>
</dbReference>
<dbReference type="PROSITE" id="PS50268">
    <property type="entry name" value="CADHERIN_2"/>
    <property type="match status" value="1"/>
</dbReference>
<dbReference type="SUPFAM" id="SSF49313">
    <property type="entry name" value="Cadherin-like"/>
    <property type="match status" value="1"/>
</dbReference>
<dbReference type="GO" id="GO:0016020">
    <property type="term" value="C:membrane"/>
    <property type="evidence" value="ECO:0007669"/>
    <property type="project" value="InterPro"/>
</dbReference>
<protein>
    <submittedName>
        <fullName evidence="4">Por secretion system C-terminal sorting domain-containing protein</fullName>
    </submittedName>
</protein>
<name>A0A1M5BNW7_9BACT</name>
<dbReference type="InterPro" id="IPR015919">
    <property type="entry name" value="Cadherin-like_sf"/>
</dbReference>
<evidence type="ECO:0000256" key="2">
    <source>
        <dbReference type="ARBA" id="ARBA00023157"/>
    </source>
</evidence>
<dbReference type="SMART" id="SM00710">
    <property type="entry name" value="PbH1"/>
    <property type="match status" value="6"/>
</dbReference>
<dbReference type="InterPro" id="IPR011050">
    <property type="entry name" value="Pectin_lyase_fold/virulence"/>
</dbReference>
<dbReference type="GO" id="GO:0005975">
    <property type="term" value="P:carbohydrate metabolic process"/>
    <property type="evidence" value="ECO:0007669"/>
    <property type="project" value="UniProtKB-ARBA"/>
</dbReference>
<dbReference type="Gene3D" id="2.160.20.10">
    <property type="entry name" value="Single-stranded right-handed beta-helix, Pectin lyase-like"/>
    <property type="match status" value="2"/>
</dbReference>
<dbReference type="InterPro" id="IPR039448">
    <property type="entry name" value="Beta_helix"/>
</dbReference>
<dbReference type="GO" id="GO:0005509">
    <property type="term" value="F:calcium ion binding"/>
    <property type="evidence" value="ECO:0007669"/>
    <property type="project" value="InterPro"/>
</dbReference>
<dbReference type="Pfam" id="PF13385">
    <property type="entry name" value="Laminin_G_3"/>
    <property type="match status" value="1"/>
</dbReference>
<keyword evidence="2" id="KW-1015">Disulfide bond</keyword>
<dbReference type="SMART" id="SM00282">
    <property type="entry name" value="LamG"/>
    <property type="match status" value="1"/>
</dbReference>
<sequence>MLMKFLLKYIILFAFVILAFSVDATVYYVSSSTGDDSNSGTSEELPWKSLAKVNYFFRLEPGDQVLFKRGDEWSGTLQVNGSGTQGSPIVFGAYGAGEKPKIYGSELITGWTLHSGNIYKAKAVFPVSQLFIDEERGTLARYPDSGYFYVDYVSTQSIFTCNDLNSGINYSGAICHIRNYLWDMSHDEVSTSNNRTIYLRKSPYGTIKRGNPFFLNNKLEFLTQAGEWYFDKATSTVYLWTPEGGSPENYQVRGSTFDNSVYIEGRDFVVIDNLEILQTKSHSVYARSSNNLSISNCDIHDADGYGIHCIRCVDALIDSNMLTGSMGDGIYVSNENISNKGPVTITNNTIKGVARFSDIGVAGIYYGNSIFTKSDDVVIQHNRILDAGYNGIQFYGQNSIVEYNFIDGYCQTLADGGGIYSWVGQSNNVPLSVNSKGSVVRRNIVINGNGDGTGYQENYNNDAGTYGIYLDEASEDVLVEENTVARSSGHALLYHQTIGIVARNNVLFDNPKGFRDSPNIRFSKDNKFTKNTVYNIHERQHDENFVGIEDQLVVANSAVSTIVMDSNVYVDRNQSNVFFDVNSNRSLEFEAWKGLGQDGNSDFIGIPLDEGETEQLFYNDTKQNKTFNLGTAVFKDIYGNEVTGKLILEPFTSKILIGKDFLGINQNPVILDQSFNISSPVLRDDIIGNVVASDPDPGQVVRYSIINGEETDWLSIDSISGEIYANTVFQTSSDILFEFLVQAKDDAEFGLTDTATIVVYVKGEPLLKPQINSFVVPDVVMRLTIPVNSFVAESSNGIAGYLLTETSQEPSLEDAGWTSVSPEEYTFSSAGTYKLYAWVKDSAGNISEPFVVTVAVILPDLSPVYSEYLFEEGAGNDVIDSEGSNDGILVNEAVRTSGASGMGLQFSGSGHVSLGECFGENVQEEVTMSAWLRPAASSSGYQGIVMHGGPNTDSYALYIYPNTKTIGFKTSGTTSSWFSAGGVEELWDGNWHHVAVTYNGSEKVIYVDNVAIATISATGSIDSGYGYNLLIGAGRDEEVPTLLYEGILDEVRIYNYALTASAIGDLYHPVNRELNKIATEEEVTICEGSEYMGWTETGEYERTLQRVLASASGADSVVTTTLYVTPGYTVTETATVCEGETYTFGGQTLTESGEYTEVFSAQSGCDSTVVLTLTVNPIYNIVEDITIAEEGNYKGWDTEGTYTRILESIGGCDSIVTTNLSIEQKVTQFIELKKGWNIFSSYVIPNNKNMESVTEKLRMEGNLVRVQDESGNTYEEWSSTEGWSNKIGNLLETEGYKILVHSPSVLKVEGKKVAFPLEIKLKKGMNIIPFPFEVEADAANVFQPLIDAQILEKVQDESGRSLEYWKSIGWLNGIGSLIPGEGYIVHVSDDGNIWFNQAPVKLAYIYAANSEPVFFSVDYEDNGFAHMNINVIGLNESGLSVGDEVAIYDNTVCVGAVKLAEWNFELNVVSIPASSSDNFMEAGFDEGNPIIFKVWKGWKNETVQFSPSVIDGELEFSRYASLFVSFENLISLSEDIEIYPNPANNIVFVRFPALPEEGAQISLLDLSGKELSKHIVSSNLEKLNVESFPAGLYFLKVSVRNRTSMHKLVIA</sequence>
<accession>A0A1M5BNW7</accession>
<evidence type="ECO:0000256" key="1">
    <source>
        <dbReference type="ARBA" id="ARBA00022729"/>
    </source>
</evidence>
<organism evidence="4 5">
    <name type="scientific">Mariniphaga anaerophila</name>
    <dbReference type="NCBI Taxonomy" id="1484053"/>
    <lineage>
        <taxon>Bacteria</taxon>
        <taxon>Pseudomonadati</taxon>
        <taxon>Bacteroidota</taxon>
        <taxon>Bacteroidia</taxon>
        <taxon>Marinilabiliales</taxon>
        <taxon>Prolixibacteraceae</taxon>
        <taxon>Mariniphaga</taxon>
    </lineage>
</organism>
<dbReference type="InterPro" id="IPR006626">
    <property type="entry name" value="PbH1"/>
</dbReference>
<evidence type="ECO:0000313" key="5">
    <source>
        <dbReference type="Proteomes" id="UP000184164"/>
    </source>
</evidence>
<dbReference type="InterPro" id="IPR006558">
    <property type="entry name" value="LamG-like"/>
</dbReference>
<dbReference type="InterPro" id="IPR012334">
    <property type="entry name" value="Pectin_lyas_fold"/>
</dbReference>
<dbReference type="Pfam" id="PF13229">
    <property type="entry name" value="Beta_helix"/>
    <property type="match status" value="1"/>
</dbReference>
<gene>
    <name evidence="4" type="ORF">SAMN05444274_105229</name>
</gene>
<dbReference type="NCBIfam" id="TIGR04183">
    <property type="entry name" value="Por_Secre_tail"/>
    <property type="match status" value="1"/>
</dbReference>
<dbReference type="Pfam" id="PF00028">
    <property type="entry name" value="Cadherin"/>
    <property type="match status" value="1"/>
</dbReference>
<dbReference type="InterPro" id="IPR026444">
    <property type="entry name" value="Secre_tail"/>
</dbReference>
<evidence type="ECO:0000259" key="3">
    <source>
        <dbReference type="PROSITE" id="PS50268"/>
    </source>
</evidence>
<dbReference type="Pfam" id="PF18962">
    <property type="entry name" value="Por_Secre_tail"/>
    <property type="match status" value="1"/>
</dbReference>
<dbReference type="STRING" id="1484053.SAMN05444274_105229"/>
<dbReference type="Proteomes" id="UP000184164">
    <property type="component" value="Unassembled WGS sequence"/>
</dbReference>
<dbReference type="SMART" id="SM00560">
    <property type="entry name" value="LamGL"/>
    <property type="match status" value="1"/>
</dbReference>
<dbReference type="GO" id="GO:0007156">
    <property type="term" value="P:homophilic cell adhesion via plasma membrane adhesion molecules"/>
    <property type="evidence" value="ECO:0007669"/>
    <property type="project" value="InterPro"/>
</dbReference>
<reference evidence="4 5" key="1">
    <citation type="submission" date="2016-11" db="EMBL/GenBank/DDBJ databases">
        <authorList>
            <person name="Jaros S."/>
            <person name="Januszkiewicz K."/>
            <person name="Wedrychowicz H."/>
        </authorList>
    </citation>
    <scope>NUCLEOTIDE SEQUENCE [LARGE SCALE GENOMIC DNA]</scope>
    <source>
        <strain evidence="4 5">DSM 26910</strain>
    </source>
</reference>
<dbReference type="EMBL" id="FQUM01000005">
    <property type="protein sequence ID" value="SHF44076.1"/>
    <property type="molecule type" value="Genomic_DNA"/>
</dbReference>
<dbReference type="CDD" id="cd11304">
    <property type="entry name" value="Cadherin_repeat"/>
    <property type="match status" value="1"/>
</dbReference>